<dbReference type="InterPro" id="IPR038396">
    <property type="entry name" value="SpoIIAA-like_sf"/>
</dbReference>
<evidence type="ECO:0000313" key="2">
    <source>
        <dbReference type="Proteomes" id="UP000190888"/>
    </source>
</evidence>
<dbReference type="RefSeq" id="WP_078831483.1">
    <property type="nucleotide sequence ID" value="NZ_FUWH01000005.1"/>
</dbReference>
<dbReference type="SUPFAM" id="SSF52091">
    <property type="entry name" value="SpoIIaa-like"/>
    <property type="match status" value="1"/>
</dbReference>
<keyword evidence="2" id="KW-1185">Reference proteome</keyword>
<protein>
    <submittedName>
        <fullName evidence="1">SpoIIAA-like</fullName>
    </submittedName>
</protein>
<evidence type="ECO:0000313" key="1">
    <source>
        <dbReference type="EMBL" id="SJZ86699.1"/>
    </source>
</evidence>
<dbReference type="STRING" id="413434.SAMN04488132_105160"/>
<dbReference type="EMBL" id="FUWH01000005">
    <property type="protein sequence ID" value="SJZ86699.1"/>
    <property type="molecule type" value="Genomic_DNA"/>
</dbReference>
<dbReference type="InterPro" id="IPR021866">
    <property type="entry name" value="SpoIIAA-like"/>
</dbReference>
<organism evidence="1 2">
    <name type="scientific">Sediminibacterium ginsengisoli</name>
    <dbReference type="NCBI Taxonomy" id="413434"/>
    <lineage>
        <taxon>Bacteria</taxon>
        <taxon>Pseudomonadati</taxon>
        <taxon>Bacteroidota</taxon>
        <taxon>Chitinophagia</taxon>
        <taxon>Chitinophagales</taxon>
        <taxon>Chitinophagaceae</taxon>
        <taxon>Sediminibacterium</taxon>
    </lineage>
</organism>
<dbReference type="AlphaFoldDB" id="A0A1T4P5H8"/>
<dbReference type="Proteomes" id="UP000190888">
    <property type="component" value="Unassembled WGS sequence"/>
</dbReference>
<dbReference type="Gene3D" id="3.40.50.10600">
    <property type="entry name" value="SpoIIaa-like domains"/>
    <property type="match status" value="1"/>
</dbReference>
<name>A0A1T4P5H8_9BACT</name>
<dbReference type="OrthoDB" id="555504at2"/>
<dbReference type="InterPro" id="IPR036513">
    <property type="entry name" value="STAS_dom_sf"/>
</dbReference>
<dbReference type="Pfam" id="PF11964">
    <property type="entry name" value="SpoIIAA-like"/>
    <property type="match status" value="1"/>
</dbReference>
<sequence>MITRITDVPDNMVAFHAVGKVDAADFETVVVPAVSELVKRTGELNYLMLIDTELSDFTAGAWFQDMLLGITKFTKWKRVAILTDSAAVNKFTDIFSIVAPGEFKGFRKEEFDLAVEWVSAA</sequence>
<gene>
    <name evidence="1" type="ORF">SAMN04488132_105160</name>
</gene>
<proteinExistence type="predicted"/>
<reference evidence="1 2" key="1">
    <citation type="submission" date="2017-02" db="EMBL/GenBank/DDBJ databases">
        <authorList>
            <person name="Peterson S.W."/>
        </authorList>
    </citation>
    <scope>NUCLEOTIDE SEQUENCE [LARGE SCALE GENOMIC DNA]</scope>
    <source>
        <strain evidence="1 2">DSM 22335</strain>
    </source>
</reference>
<accession>A0A1T4P5H8</accession>